<dbReference type="AlphaFoldDB" id="A0A5J6GEU7"/>
<protein>
    <submittedName>
        <fullName evidence="1">Uncharacterized protein</fullName>
    </submittedName>
</protein>
<dbReference type="KEGG" id="ska:CP970_20590"/>
<name>A0A5J6GEU7_STRKN</name>
<keyword evidence="2" id="KW-1185">Reference proteome</keyword>
<organism evidence="1 2">
    <name type="scientific">Streptomyces kanamyceticus</name>
    <dbReference type="NCBI Taxonomy" id="1967"/>
    <lineage>
        <taxon>Bacteria</taxon>
        <taxon>Bacillati</taxon>
        <taxon>Actinomycetota</taxon>
        <taxon>Actinomycetes</taxon>
        <taxon>Kitasatosporales</taxon>
        <taxon>Streptomycetaceae</taxon>
        <taxon>Streptomyces</taxon>
    </lineage>
</organism>
<dbReference type="EMBL" id="CP023699">
    <property type="protein sequence ID" value="QEU92992.1"/>
    <property type="molecule type" value="Genomic_DNA"/>
</dbReference>
<dbReference type="OrthoDB" id="4261536at2"/>
<dbReference type="Proteomes" id="UP000325529">
    <property type="component" value="Chromosome"/>
</dbReference>
<sequence>MLSEELTRGFWCECRVEDLVSGGRPELTTHFGAYSAAQADGWLSTALRCIAAALNPPTAMETWDGFYEGRIDTRRALLRAEPCTASIADARTRITWTIRPVRFLPLAARDEVELPACADDLKPHTTD</sequence>
<accession>A0A5J6GEU7</accession>
<gene>
    <name evidence="1" type="ORF">CP970_20590</name>
</gene>
<evidence type="ECO:0000313" key="1">
    <source>
        <dbReference type="EMBL" id="QEU92992.1"/>
    </source>
</evidence>
<proteinExistence type="predicted"/>
<evidence type="ECO:0000313" key="2">
    <source>
        <dbReference type="Proteomes" id="UP000325529"/>
    </source>
</evidence>
<dbReference type="RefSeq" id="WP_055546055.1">
    <property type="nucleotide sequence ID" value="NZ_CP023699.1"/>
</dbReference>
<reference evidence="1 2" key="1">
    <citation type="submission" date="2017-09" db="EMBL/GenBank/DDBJ databases">
        <authorList>
            <person name="Lee N."/>
            <person name="Cho B.-K."/>
        </authorList>
    </citation>
    <scope>NUCLEOTIDE SEQUENCE [LARGE SCALE GENOMIC DNA]</scope>
    <source>
        <strain evidence="1 2">ATCC 12853</strain>
    </source>
</reference>